<dbReference type="HOGENOM" id="CLU_1571187_0_0_1"/>
<dbReference type="KEGG" id="pfy:PFICI_14094"/>
<gene>
    <name evidence="3" type="ORF">PFICI_14094</name>
</gene>
<accession>W3WK58</accession>
<keyword evidence="4" id="KW-1185">Reference proteome</keyword>
<dbReference type="EMBL" id="KI912120">
    <property type="protein sequence ID" value="ETS74228.1"/>
    <property type="molecule type" value="Genomic_DNA"/>
</dbReference>
<feature type="compositionally biased region" description="Low complexity" evidence="2">
    <location>
        <begin position="85"/>
        <end position="99"/>
    </location>
</feature>
<reference evidence="4" key="1">
    <citation type="journal article" date="2015" name="BMC Genomics">
        <title>Genomic and transcriptomic analysis of the endophytic fungus Pestalotiopsis fici reveals its lifestyle and high potential for synthesis of natural products.</title>
        <authorList>
            <person name="Wang X."/>
            <person name="Zhang X."/>
            <person name="Liu L."/>
            <person name="Xiang M."/>
            <person name="Wang W."/>
            <person name="Sun X."/>
            <person name="Che Y."/>
            <person name="Guo L."/>
            <person name="Liu G."/>
            <person name="Guo L."/>
            <person name="Wang C."/>
            <person name="Yin W.B."/>
            <person name="Stadler M."/>
            <person name="Zhang X."/>
            <person name="Liu X."/>
        </authorList>
    </citation>
    <scope>NUCLEOTIDE SEQUENCE [LARGE SCALE GENOMIC DNA]</scope>
    <source>
        <strain evidence="4">W106-1 / CGMCC3.15140</strain>
    </source>
</reference>
<sequence length="170" mass="18864">MPPQTTADLEARLHAFRSEDSHAQEALQQAQRQLEAAQEAYNSIRETRERYEAVYAAVVDSEAQRSQLEQRIRDAYASLSVSGNPSTSLTPSSLSPAPSGGQPEGRVLPPHTSTTTQSHSQLEASCTRTHDKTALDSDPSIVQGLRGVTDSVLDWQWRRVKEREESKLYT</sequence>
<dbReference type="AlphaFoldDB" id="W3WK58"/>
<evidence type="ECO:0000256" key="1">
    <source>
        <dbReference type="SAM" id="Coils"/>
    </source>
</evidence>
<proteinExistence type="predicted"/>
<dbReference type="Proteomes" id="UP000030651">
    <property type="component" value="Unassembled WGS sequence"/>
</dbReference>
<evidence type="ECO:0000256" key="2">
    <source>
        <dbReference type="SAM" id="MobiDB-lite"/>
    </source>
</evidence>
<keyword evidence="1" id="KW-0175">Coiled coil</keyword>
<feature type="compositionally biased region" description="Low complexity" evidence="2">
    <location>
        <begin position="111"/>
        <end position="121"/>
    </location>
</feature>
<feature type="region of interest" description="Disordered" evidence="2">
    <location>
        <begin position="79"/>
        <end position="143"/>
    </location>
</feature>
<dbReference type="GeneID" id="19279107"/>
<protein>
    <submittedName>
        <fullName evidence="3">Uncharacterized protein</fullName>
    </submittedName>
</protein>
<name>W3WK58_PESFW</name>
<feature type="coiled-coil region" evidence="1">
    <location>
        <begin position="20"/>
        <end position="54"/>
    </location>
</feature>
<evidence type="ECO:0000313" key="3">
    <source>
        <dbReference type="EMBL" id="ETS74228.1"/>
    </source>
</evidence>
<evidence type="ECO:0000313" key="4">
    <source>
        <dbReference type="Proteomes" id="UP000030651"/>
    </source>
</evidence>
<dbReference type="InParanoid" id="W3WK58"/>
<organism evidence="3 4">
    <name type="scientific">Pestalotiopsis fici (strain W106-1 / CGMCC3.15140)</name>
    <dbReference type="NCBI Taxonomy" id="1229662"/>
    <lineage>
        <taxon>Eukaryota</taxon>
        <taxon>Fungi</taxon>
        <taxon>Dikarya</taxon>
        <taxon>Ascomycota</taxon>
        <taxon>Pezizomycotina</taxon>
        <taxon>Sordariomycetes</taxon>
        <taxon>Xylariomycetidae</taxon>
        <taxon>Amphisphaeriales</taxon>
        <taxon>Sporocadaceae</taxon>
        <taxon>Pestalotiopsis</taxon>
    </lineage>
</organism>
<dbReference type="RefSeq" id="XP_007840866.1">
    <property type="nucleotide sequence ID" value="XM_007842675.1"/>
</dbReference>